<evidence type="ECO:0000313" key="3">
    <source>
        <dbReference type="Proteomes" id="UP000053176"/>
    </source>
</evidence>
<sequence>MRGDGGEHRLQRAAAADEDAADGGETALIDGARDLDRLALLVLNGQQHDASVKRACDQRLREGRRAAGLDDEVDAARRLAQLHAPFRCLGGGDHEVGAERPQPVGLFGARGDGRDPATKHLGELQCEERNAA</sequence>
<protein>
    <submittedName>
        <fullName evidence="2">Uncharacterized protein</fullName>
    </submittedName>
</protein>
<organism evidence="2 3">
    <name type="scientific">Rhizobium loti</name>
    <name type="common">Mesorhizobium loti</name>
    <dbReference type="NCBI Taxonomy" id="381"/>
    <lineage>
        <taxon>Bacteria</taxon>
        <taxon>Pseudomonadati</taxon>
        <taxon>Pseudomonadota</taxon>
        <taxon>Alphaproteobacteria</taxon>
        <taxon>Hyphomicrobiales</taxon>
        <taxon>Phyllobacteriaceae</taxon>
        <taxon>Mesorhizobium</taxon>
    </lineage>
</organism>
<gene>
    <name evidence="2" type="ORF">AU467_19045</name>
</gene>
<dbReference type="Proteomes" id="UP000053176">
    <property type="component" value="Unassembled WGS sequence"/>
</dbReference>
<feature type="region of interest" description="Disordered" evidence="1">
    <location>
        <begin position="90"/>
        <end position="132"/>
    </location>
</feature>
<comment type="caution">
    <text evidence="2">The sequence shown here is derived from an EMBL/GenBank/DDBJ whole genome shotgun (WGS) entry which is preliminary data.</text>
</comment>
<evidence type="ECO:0000313" key="2">
    <source>
        <dbReference type="EMBL" id="KUM26840.1"/>
    </source>
</evidence>
<name>A0A117N3W3_RHILI</name>
<evidence type="ECO:0000256" key="1">
    <source>
        <dbReference type="SAM" id="MobiDB-lite"/>
    </source>
</evidence>
<accession>A0A117N3W3</accession>
<proteinExistence type="predicted"/>
<feature type="region of interest" description="Disordered" evidence="1">
    <location>
        <begin position="1"/>
        <end position="23"/>
    </location>
</feature>
<dbReference type="AlphaFoldDB" id="A0A117N3W3"/>
<feature type="compositionally biased region" description="Basic and acidic residues" evidence="1">
    <location>
        <begin position="1"/>
        <end position="10"/>
    </location>
</feature>
<reference evidence="2 3" key="1">
    <citation type="submission" date="2015-12" db="EMBL/GenBank/DDBJ databases">
        <title>Draft genome sequence of Mesorhizobium sp. UFLA 01-765, a multitolerant efficient symbiont and plant-growth promoting strain isolated from Zn-mining soil using Leucaena leucocephala as a trap plant.</title>
        <authorList>
            <person name="Rangel W.M."/>
            <person name="Thijs S."/>
            <person name="Longatti S.M."/>
            <person name="Moreira F.M."/>
            <person name="Weyens N."/>
            <person name="Vangronsveld J."/>
            <person name="Van Hamme J.D."/>
            <person name="Bottos E.M."/>
            <person name="Rineau F."/>
        </authorList>
    </citation>
    <scope>NUCLEOTIDE SEQUENCE [LARGE SCALE GENOMIC DNA]</scope>
    <source>
        <strain evidence="2 3">UFLA 01-765</strain>
    </source>
</reference>
<dbReference type="EMBL" id="LPWA01000101">
    <property type="protein sequence ID" value="KUM26840.1"/>
    <property type="molecule type" value="Genomic_DNA"/>
</dbReference>
<feature type="compositionally biased region" description="Basic and acidic residues" evidence="1">
    <location>
        <begin position="111"/>
        <end position="132"/>
    </location>
</feature>